<dbReference type="Gene3D" id="3.40.50.1820">
    <property type="entry name" value="alpha/beta hydrolase"/>
    <property type="match status" value="1"/>
</dbReference>
<feature type="domain" description="KANL3/Tex30 alpha/beta hydrolase-like" evidence="1">
    <location>
        <begin position="1"/>
        <end position="174"/>
    </location>
</feature>
<dbReference type="GO" id="GO:0016787">
    <property type="term" value="F:hydrolase activity"/>
    <property type="evidence" value="ECO:0007669"/>
    <property type="project" value="UniProtKB-KW"/>
</dbReference>
<sequence length="202" mass="21535">VLAHGAGAGMQHAHMQALADAFADVQIATLRFNFPFMESSRKPPNSLGICLSTLAAAVTLGASLATEIPLYIGGHSFGGRMASHYVEQSHDARCAGLIYCSFPLHPSGKPGVARAEHLPRIRIPQLFLSGTRDSLAEQDLLRGVTEALPMATLLWLATADHSFKTLKGKNRQRDAGGAATDSAYSLAANATLDWIRHHPTPS</sequence>
<reference evidence="2" key="1">
    <citation type="submission" date="2020-05" db="EMBL/GenBank/DDBJ databases">
        <title>Sulfur intermediates as new biogeochemical hubs in an aquatic model microbial ecosystem.</title>
        <authorList>
            <person name="Vigneron A."/>
        </authorList>
    </citation>
    <scope>NUCLEOTIDE SEQUENCE</scope>
    <source>
        <strain evidence="2">Bin.250</strain>
    </source>
</reference>
<accession>A0A972VXC3</accession>
<gene>
    <name evidence="2" type="ORF">HQ497_05465</name>
</gene>
<evidence type="ECO:0000313" key="2">
    <source>
        <dbReference type="EMBL" id="NQV64797.1"/>
    </source>
</evidence>
<dbReference type="InterPro" id="IPR026555">
    <property type="entry name" value="NSL3/Tex30"/>
</dbReference>
<evidence type="ECO:0000259" key="1">
    <source>
        <dbReference type="Pfam" id="PF20408"/>
    </source>
</evidence>
<name>A0A972VXC3_9GAMM</name>
<dbReference type="AlphaFoldDB" id="A0A972VXC3"/>
<dbReference type="SUPFAM" id="SSF53474">
    <property type="entry name" value="alpha/beta-Hydrolases"/>
    <property type="match status" value="1"/>
</dbReference>
<keyword evidence="2" id="KW-0378">Hydrolase</keyword>
<dbReference type="InterPro" id="IPR046879">
    <property type="entry name" value="KANL3/Tex30_Abhydrolase"/>
</dbReference>
<feature type="non-terminal residue" evidence="2">
    <location>
        <position position="1"/>
    </location>
</feature>
<proteinExistence type="predicted"/>
<dbReference type="Pfam" id="PF20408">
    <property type="entry name" value="Abhydrolase_11"/>
    <property type="match status" value="1"/>
</dbReference>
<dbReference type="EMBL" id="JABMOJ010000204">
    <property type="protein sequence ID" value="NQV64797.1"/>
    <property type="molecule type" value="Genomic_DNA"/>
</dbReference>
<dbReference type="Proteomes" id="UP000754644">
    <property type="component" value="Unassembled WGS sequence"/>
</dbReference>
<organism evidence="2 3">
    <name type="scientific">SAR86 cluster bacterium</name>
    <dbReference type="NCBI Taxonomy" id="2030880"/>
    <lineage>
        <taxon>Bacteria</taxon>
        <taxon>Pseudomonadati</taxon>
        <taxon>Pseudomonadota</taxon>
        <taxon>Gammaproteobacteria</taxon>
        <taxon>SAR86 cluster</taxon>
    </lineage>
</organism>
<dbReference type="PANTHER" id="PTHR13136:SF11">
    <property type="entry name" value="TESTIS-EXPRESSED PROTEIN 30"/>
    <property type="match status" value="1"/>
</dbReference>
<evidence type="ECO:0000313" key="3">
    <source>
        <dbReference type="Proteomes" id="UP000754644"/>
    </source>
</evidence>
<comment type="caution">
    <text evidence="2">The sequence shown here is derived from an EMBL/GenBank/DDBJ whole genome shotgun (WGS) entry which is preliminary data.</text>
</comment>
<protein>
    <submittedName>
        <fullName evidence="2">Alpha/beta fold hydrolase</fullName>
    </submittedName>
</protein>
<dbReference type="InterPro" id="IPR029058">
    <property type="entry name" value="AB_hydrolase_fold"/>
</dbReference>
<dbReference type="PANTHER" id="PTHR13136">
    <property type="entry name" value="TESTIS DEVELOPMENT PROTEIN PRTD"/>
    <property type="match status" value="1"/>
</dbReference>